<keyword evidence="2" id="KW-1185">Reference proteome</keyword>
<dbReference type="Proteomes" id="UP000827976">
    <property type="component" value="Chromosome 15"/>
</dbReference>
<organism evidence="1 2">
    <name type="scientific">Dioscorea alata</name>
    <name type="common">Purple yam</name>
    <dbReference type="NCBI Taxonomy" id="55571"/>
    <lineage>
        <taxon>Eukaryota</taxon>
        <taxon>Viridiplantae</taxon>
        <taxon>Streptophyta</taxon>
        <taxon>Embryophyta</taxon>
        <taxon>Tracheophyta</taxon>
        <taxon>Spermatophyta</taxon>
        <taxon>Magnoliopsida</taxon>
        <taxon>Liliopsida</taxon>
        <taxon>Dioscoreales</taxon>
        <taxon>Dioscoreaceae</taxon>
        <taxon>Dioscorea</taxon>
    </lineage>
</organism>
<evidence type="ECO:0000313" key="2">
    <source>
        <dbReference type="Proteomes" id="UP000827976"/>
    </source>
</evidence>
<proteinExistence type="predicted"/>
<reference evidence="2" key="1">
    <citation type="journal article" date="2022" name="Nat. Commun.">
        <title>Chromosome evolution and the genetic basis of agronomically important traits in greater yam.</title>
        <authorList>
            <person name="Bredeson J.V."/>
            <person name="Lyons J.B."/>
            <person name="Oniyinde I.O."/>
            <person name="Okereke N.R."/>
            <person name="Kolade O."/>
            <person name="Nnabue I."/>
            <person name="Nwadili C.O."/>
            <person name="Hribova E."/>
            <person name="Parker M."/>
            <person name="Nwogha J."/>
            <person name="Shu S."/>
            <person name="Carlson J."/>
            <person name="Kariba R."/>
            <person name="Muthemba S."/>
            <person name="Knop K."/>
            <person name="Barton G.J."/>
            <person name="Sherwood A.V."/>
            <person name="Lopez-Montes A."/>
            <person name="Asiedu R."/>
            <person name="Jamnadass R."/>
            <person name="Muchugi A."/>
            <person name="Goodstein D."/>
            <person name="Egesi C.N."/>
            <person name="Featherston J."/>
            <person name="Asfaw A."/>
            <person name="Simpson G.G."/>
            <person name="Dolezel J."/>
            <person name="Hendre P.S."/>
            <person name="Van Deynze A."/>
            <person name="Kumar P.L."/>
            <person name="Obidiegwu J.E."/>
            <person name="Bhattacharjee R."/>
            <person name="Rokhsar D.S."/>
        </authorList>
    </citation>
    <scope>NUCLEOTIDE SEQUENCE [LARGE SCALE GENOMIC DNA]</scope>
    <source>
        <strain evidence="2">cv. TDa95/00328</strain>
    </source>
</reference>
<name>A0ACB7UKX2_DIOAL</name>
<sequence>MVLISEITDGAVNEEEKKLGGEIVLTTSNDDIEKSLSNLKELTNCSAEDKHSTIEKPAEVNESPVENLTSALLSESSAVDAAAAGKECYNEDALRIADIMRSYLHMQQTAAIGTDTSTSTGTVTGSDPTSIYPITATILPQQSSSEELPLQDRCKAMMEVVRKEHGKWVVSKLILEHNHPVTPPQQPSCDVLQLPVMGMEFESVEAAKTFYYTFSEQNGYKPRTGSNRRSSSSGALIMQRFLCWRGNYLMYRKPSDINTKKRKRGPYKSRGGKPYEEVEMKGVDIVDLIEVDSSSEKTAVAGEDHGTIEVGSSPPIRETVPLEMDAVQIGSPPIIGTMLWGADDGKGKSTEKASQVASTTTSKLLRELGVRVYRYTNEERRDIILKYMMKRNNRQVAEKPAKLSSRQALGESRQRGTGGKFLSKDEMQTSSAQGETAMADSDTTVEAAHSGEPKVGMVFKNEDKAYEFYIRYAGNVGFSVRKGWWDKSARNVTRSRVYVCSREGFRPKNSVNDGKKPRPETRTGCQARMTIRITPIGKYEVTEFIPDHNHELAAPLDIQMLRSQRLLAKTQSTGLQNGHLIPAEYKNYLRSKRMKEMKLGDAGAMMEYLQKMKGENPSFFYAIQVDVDDQMSNIFWSDANSQLDYYYFGDVVCFDTTYRVNDYGRPLALFLGVNHHKQIVIFAAALLYDETVESYKWLFETFKAAMCGKQPKTILIDQCPTIRDAVGAVWAGTVHRFCAWHVYQSAANHFSHLLQDLGTFSHDLGRCIFDMEDEGEFLSAWESMIEKYDLKDDEWLTKQYEDRDKWALAYDREIFCADFGDALRRESYTTLLKESLSLDKDLREFFKHYDKLVEERRYAERQADYHAGQANPRFHLLRMWQAENAFTPAIFDRFRVEFELFMNCTIYARGEVGPISEYEVTAKEKTKGHYVRFDSSDGTMTCGCKKFEFIGIQCCHALKVLDFRNIKELPQQYILKRWRKDAKTGSIRENHASTFDYNLESSLPKRYNSLCRTLYRIAARAAENVEAYAFLENQSDQLLEQVERILQTRLLEKPSPGNVSKGQTQTTVQMENDDSGETPRLGGKKKKDGSTSKKNNQTRLEASKKLKGRKGQADEVEITVRDNELPPPVGSENIPPQLRNPANQFFVPNQFLQGTYVPSHQYGHGSMQGFHGTAQFGQESSAAALQQQPFHGQLNQNVVQDSPAPDVTSLQFVGVTPQMDPQSAEQGHYAIPVWDFL</sequence>
<dbReference type="EMBL" id="CM037025">
    <property type="protein sequence ID" value="KAH7661075.1"/>
    <property type="molecule type" value="Genomic_DNA"/>
</dbReference>
<protein>
    <submittedName>
        <fullName evidence="1">FHY3/FAR1 family protein</fullName>
    </submittedName>
</protein>
<comment type="caution">
    <text evidence="1">The sequence shown here is derived from an EMBL/GenBank/DDBJ whole genome shotgun (WGS) entry which is preliminary data.</text>
</comment>
<gene>
    <name evidence="1" type="ORF">IHE45_15G038300</name>
</gene>
<accession>A0ACB7UKX2</accession>
<evidence type="ECO:0000313" key="1">
    <source>
        <dbReference type="EMBL" id="KAH7661075.1"/>
    </source>
</evidence>